<protein>
    <submittedName>
        <fullName evidence="2">Uncharacterized protein</fullName>
    </submittedName>
</protein>
<gene>
    <name evidence="1" type="ORF">HKBW3S09_01489</name>
    <name evidence="2" type="ORF">HKBW3S34_01982</name>
    <name evidence="3" type="ORF">HKBW3S44_01392</name>
</gene>
<reference evidence="4 5" key="1">
    <citation type="journal article" date="2020" name="Front. Microbiol.">
        <title>Single-cell genomics of novel Actinobacteria with the Wood-Ljungdahl pathway discovered in a serpentinizing system.</title>
        <authorList>
            <person name="Merino N."/>
            <person name="Kawai M."/>
            <person name="Boyd E.S."/>
            <person name="Colman D.R."/>
            <person name="McGlynn S.E."/>
            <person name="Nealson K.H."/>
            <person name="Kurokawa K."/>
            <person name="Hongoh Y."/>
        </authorList>
    </citation>
    <scope>NUCLEOTIDE SEQUENCE [LARGE SCALE GENOMIC DNA]</scope>
    <source>
        <strain evidence="1 5">S09_30</strain>
        <strain evidence="2 6">S34</strain>
        <strain evidence="3 4">S44</strain>
    </source>
</reference>
<dbReference type="Proteomes" id="UP000585609">
    <property type="component" value="Unassembled WGS sequence"/>
</dbReference>
<sequence length="48" mass="5428">MGKMPLVFGHPLKLSLIADFAQKLTNLTKTVESIDSWLEIVANLMREK</sequence>
<comment type="caution">
    <text evidence="2">The sequence shown here is derived from an EMBL/GenBank/DDBJ whole genome shotgun (WGS) entry which is preliminary data.</text>
</comment>
<accession>A0A6V8PFF1</accession>
<evidence type="ECO:0000313" key="1">
    <source>
        <dbReference type="EMBL" id="GFP24023.1"/>
    </source>
</evidence>
<proteinExistence type="predicted"/>
<dbReference type="AlphaFoldDB" id="A0A6V8PFF1"/>
<dbReference type="Proteomes" id="UP000561271">
    <property type="component" value="Unassembled WGS sequence"/>
</dbReference>
<organism evidence="2 6">
    <name type="scientific">Candidatus Hakubella thermalkaliphila</name>
    <dbReference type="NCBI Taxonomy" id="2754717"/>
    <lineage>
        <taxon>Bacteria</taxon>
        <taxon>Bacillati</taxon>
        <taxon>Actinomycetota</taxon>
        <taxon>Actinomycetota incertae sedis</taxon>
        <taxon>Candidatus Hakubellales</taxon>
        <taxon>Candidatus Hakubellaceae</taxon>
        <taxon>Candidatus Hakubella</taxon>
    </lineage>
</organism>
<dbReference type="EMBL" id="BLRW01000299">
    <property type="protein sequence ID" value="GFP24023.1"/>
    <property type="molecule type" value="Genomic_DNA"/>
</dbReference>
<dbReference type="EMBL" id="BLSC01000143">
    <property type="protein sequence ID" value="GFP37715.1"/>
    <property type="molecule type" value="Genomic_DNA"/>
</dbReference>
<name>A0A6V8PFF1_9ACTN</name>
<evidence type="ECO:0000313" key="5">
    <source>
        <dbReference type="Proteomes" id="UP000585609"/>
    </source>
</evidence>
<dbReference type="EMBL" id="BLRZ01000154">
    <property type="protein sequence ID" value="GFP31063.1"/>
    <property type="molecule type" value="Genomic_DNA"/>
</dbReference>
<evidence type="ECO:0000313" key="2">
    <source>
        <dbReference type="EMBL" id="GFP31063.1"/>
    </source>
</evidence>
<evidence type="ECO:0000313" key="3">
    <source>
        <dbReference type="EMBL" id="GFP37715.1"/>
    </source>
</evidence>
<keyword evidence="6" id="KW-1185">Reference proteome</keyword>
<evidence type="ECO:0000313" key="4">
    <source>
        <dbReference type="Proteomes" id="UP000561271"/>
    </source>
</evidence>
<dbReference type="Proteomes" id="UP000588083">
    <property type="component" value="Unassembled WGS sequence"/>
</dbReference>
<evidence type="ECO:0000313" key="6">
    <source>
        <dbReference type="Proteomes" id="UP000588083"/>
    </source>
</evidence>